<dbReference type="Proteomes" id="UP001231518">
    <property type="component" value="Chromosome 8"/>
</dbReference>
<evidence type="ECO:0000313" key="2">
    <source>
        <dbReference type="EMBL" id="KAJ8718903.1"/>
    </source>
</evidence>
<name>A0AAD7YL47_MYTSE</name>
<dbReference type="AlphaFoldDB" id="A0AAD7YL47"/>
<feature type="compositionally biased region" description="Basic and acidic residues" evidence="1">
    <location>
        <begin position="109"/>
        <end position="119"/>
    </location>
</feature>
<comment type="caution">
    <text evidence="2">The sequence shown here is derived from an EMBL/GenBank/DDBJ whole genome shotgun (WGS) entry which is preliminary data.</text>
</comment>
<gene>
    <name evidence="2" type="ORF">PYW07_016459</name>
</gene>
<accession>A0AAD7YL47</accession>
<dbReference type="EMBL" id="JARGEI010000015">
    <property type="protein sequence ID" value="KAJ8718903.1"/>
    <property type="molecule type" value="Genomic_DNA"/>
</dbReference>
<feature type="region of interest" description="Disordered" evidence="1">
    <location>
        <begin position="32"/>
        <end position="52"/>
    </location>
</feature>
<sequence length="119" mass="14428">MCINVTAYISGPTKAKKKSRAEILEKKRLAERRRKERIRNDPERYARSKERSRQYYLENKKSGKLIPMSELSPQEQKIKRKKNREYFRSWYKKNKMDKTKNKIKRGRGHKDEDQVHSEG</sequence>
<organism evidence="2 3">
    <name type="scientific">Mythimna separata</name>
    <name type="common">Oriental armyworm</name>
    <name type="synonym">Pseudaletia separata</name>
    <dbReference type="NCBI Taxonomy" id="271217"/>
    <lineage>
        <taxon>Eukaryota</taxon>
        <taxon>Metazoa</taxon>
        <taxon>Ecdysozoa</taxon>
        <taxon>Arthropoda</taxon>
        <taxon>Hexapoda</taxon>
        <taxon>Insecta</taxon>
        <taxon>Pterygota</taxon>
        <taxon>Neoptera</taxon>
        <taxon>Endopterygota</taxon>
        <taxon>Lepidoptera</taxon>
        <taxon>Glossata</taxon>
        <taxon>Ditrysia</taxon>
        <taxon>Noctuoidea</taxon>
        <taxon>Noctuidae</taxon>
        <taxon>Noctuinae</taxon>
        <taxon>Hadenini</taxon>
        <taxon>Mythimna</taxon>
    </lineage>
</organism>
<evidence type="ECO:0000313" key="3">
    <source>
        <dbReference type="Proteomes" id="UP001231518"/>
    </source>
</evidence>
<feature type="compositionally biased region" description="Basic and acidic residues" evidence="1">
    <location>
        <begin position="38"/>
        <end position="52"/>
    </location>
</feature>
<evidence type="ECO:0000256" key="1">
    <source>
        <dbReference type="SAM" id="MobiDB-lite"/>
    </source>
</evidence>
<reference evidence="2" key="1">
    <citation type="submission" date="2023-03" db="EMBL/GenBank/DDBJ databases">
        <title>Chromosome-level genomes of two armyworms, Mythimna separata and Mythimna loreyi, provide insights into the biosynthesis and reception of sex pheromones.</title>
        <authorList>
            <person name="Zhao H."/>
        </authorList>
    </citation>
    <scope>NUCLEOTIDE SEQUENCE</scope>
    <source>
        <strain evidence="2">BeijingLab</strain>
        <tissue evidence="2">Pupa</tissue>
    </source>
</reference>
<keyword evidence="3" id="KW-1185">Reference proteome</keyword>
<feature type="region of interest" description="Disordered" evidence="1">
    <location>
        <begin position="90"/>
        <end position="119"/>
    </location>
</feature>
<proteinExistence type="predicted"/>
<protein>
    <submittedName>
        <fullName evidence="2">Uncharacterized protein</fullName>
    </submittedName>
</protein>